<feature type="region of interest" description="Disordered" evidence="1">
    <location>
        <begin position="1"/>
        <end position="28"/>
    </location>
</feature>
<evidence type="ECO:0000259" key="2">
    <source>
        <dbReference type="Pfam" id="PF20148"/>
    </source>
</evidence>
<evidence type="ECO:0000313" key="3">
    <source>
        <dbReference type="EMBL" id="QIK63855.1"/>
    </source>
</evidence>
<dbReference type="InterPro" id="IPR045351">
    <property type="entry name" value="DUF6531"/>
</dbReference>
<accession>A0A6G7XH12</accession>
<dbReference type="KEGG" id="lvi:G7068_12120"/>
<name>A0A6G7XH12_9MICO</name>
<sequence length="310" mass="32642">MKLQPREPASGGGKRGGGTTSGRPDKLLSFANGVMGSGGQSGGSFGTYVPSSGTGLRGAWNDFVAGLGGWGSVDEGGVIASVQSWRQANRDEGAWVQAFAKNLKQAGGQGSIKSMADRALDLLMQNDSLAPGERAALSLKLPETFGDVPATGYAVDPVNTATGNFIEPETDVSFEGSADTLVFSRMYNSQDEGAGVFGTGWSSSLDARLELSDEDAEGVMFDGRRLVFPREDAGWGRALRANFWLTRERVDAAGEFGHVWCVAGEGAADEALVLRGNQGNGGCLIPQACGWGMARVQARQWRWCGIRFCG</sequence>
<dbReference type="RefSeq" id="WP_166292195.1">
    <property type="nucleotide sequence ID" value="NZ_CP049863.1"/>
</dbReference>
<organism evidence="3 4">
    <name type="scientific">Leucobacter viscericola</name>
    <dbReference type="NCBI Taxonomy" id="2714935"/>
    <lineage>
        <taxon>Bacteria</taxon>
        <taxon>Bacillati</taxon>
        <taxon>Actinomycetota</taxon>
        <taxon>Actinomycetes</taxon>
        <taxon>Micrococcales</taxon>
        <taxon>Microbacteriaceae</taxon>
        <taxon>Leucobacter</taxon>
    </lineage>
</organism>
<protein>
    <recommendedName>
        <fullName evidence="2">DUF6531 domain-containing protein</fullName>
    </recommendedName>
</protein>
<feature type="domain" description="DUF6531" evidence="2">
    <location>
        <begin position="156"/>
        <end position="228"/>
    </location>
</feature>
<keyword evidence="4" id="KW-1185">Reference proteome</keyword>
<dbReference type="EMBL" id="CP049863">
    <property type="protein sequence ID" value="QIK63855.1"/>
    <property type="molecule type" value="Genomic_DNA"/>
</dbReference>
<dbReference type="Proteomes" id="UP000502677">
    <property type="component" value="Chromosome"/>
</dbReference>
<evidence type="ECO:0000256" key="1">
    <source>
        <dbReference type="SAM" id="MobiDB-lite"/>
    </source>
</evidence>
<proteinExistence type="predicted"/>
<gene>
    <name evidence="3" type="ORF">G7068_12120</name>
</gene>
<dbReference type="AlphaFoldDB" id="A0A6G7XH12"/>
<feature type="compositionally biased region" description="Gly residues" evidence="1">
    <location>
        <begin position="10"/>
        <end position="20"/>
    </location>
</feature>
<reference evidence="3 4" key="1">
    <citation type="submission" date="2020-03" db="EMBL/GenBank/DDBJ databases">
        <title>Leucobacter sp. nov., isolated from beetles.</title>
        <authorList>
            <person name="Hyun D.-W."/>
            <person name="Bae J.-W."/>
        </authorList>
    </citation>
    <scope>NUCLEOTIDE SEQUENCE [LARGE SCALE GENOMIC DNA]</scope>
    <source>
        <strain evidence="3 4">HDW9C</strain>
    </source>
</reference>
<dbReference type="Pfam" id="PF20148">
    <property type="entry name" value="DUF6531"/>
    <property type="match status" value="1"/>
</dbReference>
<evidence type="ECO:0000313" key="4">
    <source>
        <dbReference type="Proteomes" id="UP000502677"/>
    </source>
</evidence>